<keyword evidence="3" id="KW-1185">Reference proteome</keyword>
<comment type="caution">
    <text evidence="2">The sequence shown here is derived from an EMBL/GenBank/DDBJ whole genome shotgun (WGS) entry which is preliminary data.</text>
</comment>
<dbReference type="AlphaFoldDB" id="A0A8S1Q1K5"/>
<name>A0A8S1Q1K5_PARPR</name>
<protein>
    <submittedName>
        <fullName evidence="2">Uncharacterized protein</fullName>
    </submittedName>
</protein>
<dbReference type="EMBL" id="CAJJDM010000142">
    <property type="protein sequence ID" value="CAD8108693.1"/>
    <property type="molecule type" value="Genomic_DNA"/>
</dbReference>
<evidence type="ECO:0000313" key="2">
    <source>
        <dbReference type="EMBL" id="CAD8108693.1"/>
    </source>
</evidence>
<gene>
    <name evidence="2" type="ORF">PPRIM_AZ9-3.1.T1380011</name>
</gene>
<organism evidence="2 3">
    <name type="scientific">Paramecium primaurelia</name>
    <dbReference type="NCBI Taxonomy" id="5886"/>
    <lineage>
        <taxon>Eukaryota</taxon>
        <taxon>Sar</taxon>
        <taxon>Alveolata</taxon>
        <taxon>Ciliophora</taxon>
        <taxon>Intramacronucleata</taxon>
        <taxon>Oligohymenophorea</taxon>
        <taxon>Peniculida</taxon>
        <taxon>Parameciidae</taxon>
        <taxon>Paramecium</taxon>
    </lineage>
</organism>
<accession>A0A8S1Q1K5</accession>
<sequence>MSLSIRLVRTPNAAWEKPKQILDEESLIQRQAAYDEKVKEQIFNSEANPIEIKDEEEEEEDDVEDIDDYADDLQTHDL</sequence>
<feature type="compositionally biased region" description="Acidic residues" evidence="1">
    <location>
        <begin position="53"/>
        <end position="71"/>
    </location>
</feature>
<reference evidence="2" key="1">
    <citation type="submission" date="2021-01" db="EMBL/GenBank/DDBJ databases">
        <authorList>
            <consortium name="Genoscope - CEA"/>
            <person name="William W."/>
        </authorList>
    </citation>
    <scope>NUCLEOTIDE SEQUENCE</scope>
</reference>
<evidence type="ECO:0000313" key="3">
    <source>
        <dbReference type="Proteomes" id="UP000688137"/>
    </source>
</evidence>
<proteinExistence type="predicted"/>
<feature type="region of interest" description="Disordered" evidence="1">
    <location>
        <begin position="45"/>
        <end position="78"/>
    </location>
</feature>
<dbReference type="Proteomes" id="UP000688137">
    <property type="component" value="Unassembled WGS sequence"/>
</dbReference>
<evidence type="ECO:0000256" key="1">
    <source>
        <dbReference type="SAM" id="MobiDB-lite"/>
    </source>
</evidence>